<reference evidence="4" key="1">
    <citation type="journal article" date="2016" name="Nature">
        <title>Genome evolution in the allotetraploid frog Xenopus laevis.</title>
        <authorList>
            <person name="Session A.M."/>
            <person name="Uno Y."/>
            <person name="Kwon T."/>
            <person name="Chapman J.A."/>
            <person name="Toyoda A."/>
            <person name="Takahashi S."/>
            <person name="Fukui A."/>
            <person name="Hikosaka A."/>
            <person name="Suzuki A."/>
            <person name="Kondo M."/>
            <person name="van Heeringen S.J."/>
            <person name="Quigley I."/>
            <person name="Heinz S."/>
            <person name="Ogino H."/>
            <person name="Ochi H."/>
            <person name="Hellsten U."/>
            <person name="Lyons J.B."/>
            <person name="Simakov O."/>
            <person name="Putnam N."/>
            <person name="Stites J."/>
            <person name="Kuroki Y."/>
            <person name="Tanaka T."/>
            <person name="Michiue T."/>
            <person name="Watanabe M."/>
            <person name="Bogdanovic O."/>
            <person name="Lister R."/>
            <person name="Georgiou G."/>
            <person name="Paranjpe S.S."/>
            <person name="van Kruijsbergen I."/>
            <person name="Shu S."/>
            <person name="Carlson J."/>
            <person name="Kinoshita T."/>
            <person name="Ohta Y."/>
            <person name="Mawaribuchi S."/>
            <person name="Jenkins J."/>
            <person name="Grimwood J."/>
            <person name="Schmutz J."/>
            <person name="Mitros T."/>
            <person name="Mozaffari S.V."/>
            <person name="Suzuki Y."/>
            <person name="Haramoto Y."/>
            <person name="Yamamoto T.S."/>
            <person name="Takagi C."/>
            <person name="Heald R."/>
            <person name="Miller K."/>
            <person name="Haudenschild C."/>
            <person name="Kitzman J."/>
            <person name="Nakayama T."/>
            <person name="Izutsu Y."/>
            <person name="Robert J."/>
            <person name="Fortriede J."/>
            <person name="Burns K."/>
            <person name="Lotay V."/>
            <person name="Karimi K."/>
            <person name="Yasuoka Y."/>
            <person name="Dichmann D.S."/>
            <person name="Flajnik M.F."/>
            <person name="Houston D.W."/>
            <person name="Shendure J."/>
            <person name="DuPasquier L."/>
            <person name="Vize P.D."/>
            <person name="Zorn A.M."/>
            <person name="Ito M."/>
            <person name="Marcotte E.M."/>
            <person name="Wallingford J.B."/>
            <person name="Ito Y."/>
            <person name="Asashima M."/>
            <person name="Ueno N."/>
            <person name="Matsuda Y."/>
            <person name="Veenstra G.J."/>
            <person name="Fujiyama A."/>
            <person name="Harland R.M."/>
            <person name="Taira M."/>
            <person name="Rokhsar D.S."/>
        </authorList>
    </citation>
    <scope>NUCLEOTIDE SEQUENCE [LARGE SCALE GENOMIC DNA]</scope>
    <source>
        <strain evidence="4">J</strain>
    </source>
</reference>
<dbReference type="EMBL" id="CM004466">
    <property type="protein sequence ID" value="OCT99796.1"/>
    <property type="molecule type" value="Genomic_DNA"/>
</dbReference>
<keyword evidence="1" id="KW-0472">Membrane</keyword>
<feature type="transmembrane region" description="Helical" evidence="1">
    <location>
        <begin position="302"/>
        <end position="318"/>
    </location>
</feature>
<evidence type="ECO:0000313" key="3">
    <source>
        <dbReference type="EMBL" id="OCT99796.1"/>
    </source>
</evidence>
<dbReference type="Proteomes" id="UP000694892">
    <property type="component" value="Chromosome 1L"/>
</dbReference>
<dbReference type="PANTHER" id="PTHR21301:SF12">
    <property type="match status" value="1"/>
</dbReference>
<evidence type="ECO:0000313" key="4">
    <source>
        <dbReference type="Proteomes" id="UP000694892"/>
    </source>
</evidence>
<evidence type="ECO:0000256" key="1">
    <source>
        <dbReference type="SAM" id="Phobius"/>
    </source>
</evidence>
<accession>A0A974I3G9</accession>
<protein>
    <recommendedName>
        <fullName evidence="2">Helix-turn-helix domain-containing protein</fullName>
    </recommendedName>
</protein>
<name>A0A974I3G9_XENLA</name>
<gene>
    <name evidence="3" type="ORF">XELAEV_18005577mg</name>
</gene>
<feature type="domain" description="Helix-turn-helix" evidence="2">
    <location>
        <begin position="177"/>
        <end position="235"/>
    </location>
</feature>
<dbReference type="PANTHER" id="PTHR21301">
    <property type="entry name" value="REVERSE TRANSCRIPTASE"/>
    <property type="match status" value="1"/>
</dbReference>
<keyword evidence="1" id="KW-1133">Transmembrane helix</keyword>
<proteinExistence type="predicted"/>
<dbReference type="InterPro" id="IPR058912">
    <property type="entry name" value="HTH_animal"/>
</dbReference>
<keyword evidence="1" id="KW-0812">Transmembrane</keyword>
<dbReference type="Pfam" id="PF26215">
    <property type="entry name" value="HTH_animal"/>
    <property type="match status" value="1"/>
</dbReference>
<sequence length="363" mass="41908">MSQQLRLKSTFMPPTCNRSVSTFANVKRDVGQYIKGKHRYSRNLYQKERRAIQELSKDTSKIVKPADKGGGIVVMDYTQYKSEVKEALDKQIEVKTSEFLIMNNPRRPCLYLLPKIHKSLWLIPQGGPLFQLQVLSSIRFTAVWSKSSVAFLDVLVQYEAGKFKTSIYRKPTNRNTILHAASFHPPSLIKALPYSQMTRVKRITSEPLKLENSLESMVDRFCERGYGEEILTQAITKAPMLAYKRGRNLKDMLVKANNKAHYSIPHFLQNLKPGNYKCFNCSICNRLQRFQIKQIITCQSTYVVYTLVCGLFYIGKTIQKLKKDRFIKHKSVIEIEQIMAAAILARIIDNSYSSIENFSIHFR</sequence>
<dbReference type="AlphaFoldDB" id="A0A974I3G9"/>
<organism evidence="3 4">
    <name type="scientific">Xenopus laevis</name>
    <name type="common">African clawed frog</name>
    <dbReference type="NCBI Taxonomy" id="8355"/>
    <lineage>
        <taxon>Eukaryota</taxon>
        <taxon>Metazoa</taxon>
        <taxon>Chordata</taxon>
        <taxon>Craniata</taxon>
        <taxon>Vertebrata</taxon>
        <taxon>Euteleostomi</taxon>
        <taxon>Amphibia</taxon>
        <taxon>Batrachia</taxon>
        <taxon>Anura</taxon>
        <taxon>Pipoidea</taxon>
        <taxon>Pipidae</taxon>
        <taxon>Xenopodinae</taxon>
        <taxon>Xenopus</taxon>
        <taxon>Xenopus</taxon>
    </lineage>
</organism>
<evidence type="ECO:0000259" key="2">
    <source>
        <dbReference type="Pfam" id="PF26215"/>
    </source>
</evidence>